<accession>A0A7H1PR60</accession>
<dbReference type="EMBL" id="CP051006">
    <property type="protein sequence ID" value="QNT90540.1"/>
    <property type="molecule type" value="Genomic_DNA"/>
</dbReference>
<dbReference type="GeneID" id="91459870"/>
<dbReference type="Proteomes" id="UP000516422">
    <property type="component" value="Chromosome"/>
</dbReference>
<dbReference type="Pfam" id="PF13700">
    <property type="entry name" value="DUF4158"/>
    <property type="match status" value="1"/>
</dbReference>
<evidence type="ECO:0000313" key="2">
    <source>
        <dbReference type="EMBL" id="QNT90540.1"/>
    </source>
</evidence>
<dbReference type="AlphaFoldDB" id="A0A7H1PR60"/>
<sequence length="143" mass="16474">MGGTGPRELERFFFLDDTDRELVESKRRSHNRIGFAAQLTTVRYLGMFLNDPTDIPLGVANYLAEQLDIEDAPVLKAYSERENTRLDHVRELRRLLEFREFAEVEPEVRAWVTRQPGRPARGRRRCSTRRWGGCASGGCCCRG</sequence>
<gene>
    <name evidence="2" type="ORF">HEP81_00203</name>
</gene>
<dbReference type="InterPro" id="IPR025296">
    <property type="entry name" value="DUF4158"/>
</dbReference>
<feature type="domain" description="DUF4158" evidence="1">
    <location>
        <begin position="6"/>
        <end position="113"/>
    </location>
</feature>
<name>A0A7H1PR60_9ACTN</name>
<dbReference type="KEGG" id="sgf:HEP81_00203"/>
<evidence type="ECO:0000313" key="3">
    <source>
        <dbReference type="Proteomes" id="UP000516422"/>
    </source>
</evidence>
<proteinExistence type="predicted"/>
<reference evidence="2 3" key="1">
    <citation type="submission" date="2020-04" db="EMBL/GenBank/DDBJ databases">
        <title>Characterization and engineering of Streptomyces griseofuscus DSM40191 as a potential heterologous host for expression of BGCs.</title>
        <authorList>
            <person name="Gren T."/>
            <person name="Whitford C.M."/>
            <person name="Mohite O.S."/>
            <person name="Joergensen T.S."/>
            <person name="Nielsen J.B."/>
            <person name="Lee S.Y."/>
            <person name="Weber T."/>
        </authorList>
    </citation>
    <scope>NUCLEOTIDE SEQUENCE [LARGE SCALE GENOMIC DNA]</scope>
    <source>
        <strain evidence="2 3">DSM 40191</strain>
    </source>
</reference>
<protein>
    <recommendedName>
        <fullName evidence="1">DUF4158 domain-containing protein</fullName>
    </recommendedName>
</protein>
<dbReference type="RefSeq" id="WP_037663785.1">
    <property type="nucleotide sequence ID" value="NZ_CP051006.1"/>
</dbReference>
<evidence type="ECO:0000259" key="1">
    <source>
        <dbReference type="Pfam" id="PF13700"/>
    </source>
</evidence>
<organism evidence="2 3">
    <name type="scientific">Streptomyces griseofuscus</name>
    <dbReference type="NCBI Taxonomy" id="146922"/>
    <lineage>
        <taxon>Bacteria</taxon>
        <taxon>Bacillati</taxon>
        <taxon>Actinomycetota</taxon>
        <taxon>Actinomycetes</taxon>
        <taxon>Kitasatosporales</taxon>
        <taxon>Streptomycetaceae</taxon>
        <taxon>Streptomyces</taxon>
    </lineage>
</organism>